<protein>
    <submittedName>
        <fullName evidence="2">Uncharacterized protein</fullName>
    </submittedName>
</protein>
<evidence type="ECO:0000256" key="1">
    <source>
        <dbReference type="SAM" id="Phobius"/>
    </source>
</evidence>
<accession>A0A7S3PYC4</accession>
<keyword evidence="1" id="KW-0812">Transmembrane</keyword>
<organism evidence="2">
    <name type="scientific">Chaetoceros debilis</name>
    <dbReference type="NCBI Taxonomy" id="122233"/>
    <lineage>
        <taxon>Eukaryota</taxon>
        <taxon>Sar</taxon>
        <taxon>Stramenopiles</taxon>
        <taxon>Ochrophyta</taxon>
        <taxon>Bacillariophyta</taxon>
        <taxon>Coscinodiscophyceae</taxon>
        <taxon>Chaetocerotophycidae</taxon>
        <taxon>Chaetocerotales</taxon>
        <taxon>Chaetocerotaceae</taxon>
        <taxon>Chaetoceros</taxon>
    </lineage>
</organism>
<keyword evidence="1" id="KW-0472">Membrane</keyword>
<evidence type="ECO:0000313" key="2">
    <source>
        <dbReference type="EMBL" id="CAE0459473.1"/>
    </source>
</evidence>
<sequence>MVDQHQVTRKRLDQLFLFDAIVSVFLGATSLLAPHGLIKALSGGYNHNAHEALRLYGCLRISVGWILFNVRNVDNGRFRRCVCEALCTCYALQTIAVARAQFTDAGNWYFQGLIGWQFAFCSQQDVCMRTSDSAKAEILSRFMSYHQHHQGHLDSV</sequence>
<name>A0A7S3PYC4_9STRA</name>
<feature type="transmembrane region" description="Helical" evidence="1">
    <location>
        <begin position="53"/>
        <end position="70"/>
    </location>
</feature>
<proteinExistence type="predicted"/>
<reference evidence="2" key="1">
    <citation type="submission" date="2021-01" db="EMBL/GenBank/DDBJ databases">
        <authorList>
            <person name="Corre E."/>
            <person name="Pelletier E."/>
            <person name="Niang G."/>
            <person name="Scheremetjew M."/>
            <person name="Finn R."/>
            <person name="Kale V."/>
            <person name="Holt S."/>
            <person name="Cochrane G."/>
            <person name="Meng A."/>
            <person name="Brown T."/>
            <person name="Cohen L."/>
        </authorList>
    </citation>
    <scope>NUCLEOTIDE SEQUENCE</scope>
    <source>
        <strain evidence="2">MM31A-1</strain>
    </source>
</reference>
<dbReference type="AlphaFoldDB" id="A0A7S3PYC4"/>
<keyword evidence="1" id="KW-1133">Transmembrane helix</keyword>
<gene>
    <name evidence="2" type="ORF">CDEB00056_LOCUS4314</name>
</gene>
<feature type="transmembrane region" description="Helical" evidence="1">
    <location>
        <begin position="12"/>
        <end position="33"/>
    </location>
</feature>
<dbReference type="EMBL" id="HBIO01005973">
    <property type="protein sequence ID" value="CAE0459473.1"/>
    <property type="molecule type" value="Transcribed_RNA"/>
</dbReference>